<reference evidence="9" key="1">
    <citation type="submission" date="2021-02" db="EMBL/GenBank/DDBJ databases">
        <authorList>
            <person name="Nowell W R."/>
        </authorList>
    </citation>
    <scope>NUCLEOTIDE SEQUENCE</scope>
</reference>
<evidence type="ECO:0000313" key="6">
    <source>
        <dbReference type="EMBL" id="CAF1087574.1"/>
    </source>
</evidence>
<evidence type="ECO:0008006" key="14">
    <source>
        <dbReference type="Google" id="ProtNLM"/>
    </source>
</evidence>
<gene>
    <name evidence="10" type="ORF">FNK824_LOCUS28210</name>
    <name evidence="11" type="ORF">JBS370_LOCUS32595</name>
    <name evidence="8" type="ORF">JXQ802_LOCUS32035</name>
    <name evidence="9" type="ORF">OTI717_LOCUS19106</name>
    <name evidence="4" type="ORF">PYM288_LOCUS12633</name>
    <name evidence="5" type="ORF">RFH988_LOCUS14048</name>
    <name evidence="7" type="ORF">SEV965_LOCUS21544</name>
    <name evidence="6" type="ORF">ZHD862_LOCUS16913</name>
</gene>
<organism evidence="9 12">
    <name type="scientific">Rotaria sordida</name>
    <dbReference type="NCBI Taxonomy" id="392033"/>
    <lineage>
        <taxon>Eukaryota</taxon>
        <taxon>Metazoa</taxon>
        <taxon>Spiralia</taxon>
        <taxon>Gnathifera</taxon>
        <taxon>Rotifera</taxon>
        <taxon>Eurotatoria</taxon>
        <taxon>Bdelloidea</taxon>
        <taxon>Philodinida</taxon>
        <taxon>Philodinidae</taxon>
        <taxon>Rotaria</taxon>
    </lineage>
</organism>
<dbReference type="EMBL" id="CAJNOO010000639">
    <property type="protein sequence ID" value="CAF0998637.1"/>
    <property type="molecule type" value="Genomic_DNA"/>
</dbReference>
<protein>
    <recommendedName>
        <fullName evidence="14">TLDc domain-containing protein</fullName>
    </recommendedName>
</protein>
<keyword evidence="1" id="KW-0175">Coiled coil</keyword>
<dbReference type="PROSITE" id="PS50097">
    <property type="entry name" value="BTB"/>
    <property type="match status" value="1"/>
</dbReference>
<sequence length="365" mass="41971">MANEKKKVDSNLNVLRDNIDKLETGYEKLRIDINSKLNEYSNCIESAKQLCHQTIEINTIPEDKLFNTSNEEKEWKDIKAKLATTSIQGKILLDVGGEKFSTSVETLIREKNSFFTALFSKQWHLERDSNDKSIFIDRDGKLFNYILAYLRTNKISSDVWNNDSLRRLLITEAEYFHLHNLRDILTDVLFSNGTLLQQEHKKKLNEFYGTINQQWVLIYKASCNGFDTNAFNSRCNHQGPTMTIIQSKNNYLFGGYTAIPWTSDNYSYRNDATAFLFTLTNPHNIPPTKYIINPNKTQYAVYHRHDYGPTFGSGHDIFLTNASNSNILNYTEFPGSYLDTTGKGNATFTGARNFTVCDIEVFKLA</sequence>
<feature type="domain" description="BTB" evidence="2">
    <location>
        <begin position="89"/>
        <end position="159"/>
    </location>
</feature>
<dbReference type="Pfam" id="PF02214">
    <property type="entry name" value="BTB_2"/>
    <property type="match status" value="1"/>
</dbReference>
<evidence type="ECO:0000313" key="8">
    <source>
        <dbReference type="EMBL" id="CAF1349944.1"/>
    </source>
</evidence>
<dbReference type="OrthoDB" id="25620at2759"/>
<dbReference type="PANTHER" id="PTHR11145">
    <property type="entry name" value="BTB/POZ DOMAIN-CONTAINING ADAPTER FOR CUL3-MEDIATED RHOA DEGRADATION PROTEIN FAMILY MEMBER"/>
    <property type="match status" value="1"/>
</dbReference>
<evidence type="ECO:0000259" key="3">
    <source>
        <dbReference type="PROSITE" id="PS51886"/>
    </source>
</evidence>
<evidence type="ECO:0000313" key="9">
    <source>
        <dbReference type="EMBL" id="CAF3815870.1"/>
    </source>
</evidence>
<dbReference type="EMBL" id="CAJOAX010002735">
    <property type="protein sequence ID" value="CAF3815870.1"/>
    <property type="molecule type" value="Genomic_DNA"/>
</dbReference>
<dbReference type="CDD" id="cd18316">
    <property type="entry name" value="BTB_POZ_KCTD-like"/>
    <property type="match status" value="1"/>
</dbReference>
<dbReference type="Proteomes" id="UP000663836">
    <property type="component" value="Unassembled WGS sequence"/>
</dbReference>
<dbReference type="EMBL" id="CAJOBD010008751">
    <property type="protein sequence ID" value="CAF4120278.1"/>
    <property type="molecule type" value="Genomic_DNA"/>
</dbReference>
<dbReference type="InterPro" id="IPR006571">
    <property type="entry name" value="TLDc_dom"/>
</dbReference>
<dbReference type="InterPro" id="IPR003131">
    <property type="entry name" value="T1-type_BTB"/>
</dbReference>
<dbReference type="InterPro" id="IPR000210">
    <property type="entry name" value="BTB/POZ_dom"/>
</dbReference>
<accession>A0A819C9M6</accession>
<dbReference type="EMBL" id="CAJNOT010000819">
    <property type="protein sequence ID" value="CAF1087574.1"/>
    <property type="molecule type" value="Genomic_DNA"/>
</dbReference>
<dbReference type="Proteomes" id="UP000663889">
    <property type="component" value="Unassembled WGS sequence"/>
</dbReference>
<dbReference type="EMBL" id="CAJNOH010000238">
    <property type="protein sequence ID" value="CAF0961162.1"/>
    <property type="molecule type" value="Genomic_DNA"/>
</dbReference>
<dbReference type="EMBL" id="CAJNOU010001467">
    <property type="protein sequence ID" value="CAF1208616.1"/>
    <property type="molecule type" value="Genomic_DNA"/>
</dbReference>
<feature type="domain" description="TLDc" evidence="3">
    <location>
        <begin position="194"/>
        <end position="365"/>
    </location>
</feature>
<keyword evidence="13" id="KW-1185">Reference proteome</keyword>
<evidence type="ECO:0000313" key="11">
    <source>
        <dbReference type="EMBL" id="CAF4120278.1"/>
    </source>
</evidence>
<evidence type="ECO:0000313" key="5">
    <source>
        <dbReference type="EMBL" id="CAF0998637.1"/>
    </source>
</evidence>
<dbReference type="InterPro" id="IPR011333">
    <property type="entry name" value="SKP1/BTB/POZ_sf"/>
</dbReference>
<dbReference type="PROSITE" id="PS51886">
    <property type="entry name" value="TLDC"/>
    <property type="match status" value="1"/>
</dbReference>
<dbReference type="Proteomes" id="UP000663874">
    <property type="component" value="Unassembled WGS sequence"/>
</dbReference>
<dbReference type="InterPro" id="IPR045068">
    <property type="entry name" value="BACURD1-3"/>
</dbReference>
<dbReference type="PANTHER" id="PTHR11145:SF8">
    <property type="entry name" value="RE57120P"/>
    <property type="match status" value="1"/>
</dbReference>
<name>A0A819C9M6_9BILA</name>
<dbReference type="SUPFAM" id="SSF54695">
    <property type="entry name" value="POZ domain"/>
    <property type="match status" value="1"/>
</dbReference>
<evidence type="ECO:0000313" key="7">
    <source>
        <dbReference type="EMBL" id="CAF1208616.1"/>
    </source>
</evidence>
<dbReference type="EMBL" id="CAJOBE010007632">
    <property type="protein sequence ID" value="CAF4041658.1"/>
    <property type="molecule type" value="Genomic_DNA"/>
</dbReference>
<dbReference type="Proteomes" id="UP000663882">
    <property type="component" value="Unassembled WGS sequence"/>
</dbReference>
<evidence type="ECO:0000313" key="4">
    <source>
        <dbReference type="EMBL" id="CAF0961162.1"/>
    </source>
</evidence>
<dbReference type="Pfam" id="PF07534">
    <property type="entry name" value="TLD"/>
    <property type="match status" value="1"/>
</dbReference>
<dbReference type="Proteomes" id="UP000663823">
    <property type="component" value="Unassembled WGS sequence"/>
</dbReference>
<dbReference type="Gene3D" id="3.30.710.10">
    <property type="entry name" value="Potassium Channel Kv1.1, Chain A"/>
    <property type="match status" value="1"/>
</dbReference>
<feature type="coiled-coil region" evidence="1">
    <location>
        <begin position="12"/>
        <end position="39"/>
    </location>
</feature>
<dbReference type="Proteomes" id="UP000663864">
    <property type="component" value="Unassembled WGS sequence"/>
</dbReference>
<dbReference type="SMART" id="SM00225">
    <property type="entry name" value="BTB"/>
    <property type="match status" value="1"/>
</dbReference>
<dbReference type="AlphaFoldDB" id="A0A819C9M6"/>
<dbReference type="Proteomes" id="UP000663854">
    <property type="component" value="Unassembled WGS sequence"/>
</dbReference>
<evidence type="ECO:0000256" key="1">
    <source>
        <dbReference type="SAM" id="Coils"/>
    </source>
</evidence>
<evidence type="ECO:0000313" key="12">
    <source>
        <dbReference type="Proteomes" id="UP000663823"/>
    </source>
</evidence>
<dbReference type="EMBL" id="CAJNOL010001390">
    <property type="protein sequence ID" value="CAF1349944.1"/>
    <property type="molecule type" value="Genomic_DNA"/>
</dbReference>
<proteinExistence type="predicted"/>
<evidence type="ECO:0000313" key="13">
    <source>
        <dbReference type="Proteomes" id="UP000663870"/>
    </source>
</evidence>
<dbReference type="SMART" id="SM00584">
    <property type="entry name" value="TLDc"/>
    <property type="match status" value="1"/>
</dbReference>
<dbReference type="Proteomes" id="UP000663870">
    <property type="component" value="Unassembled WGS sequence"/>
</dbReference>
<evidence type="ECO:0000259" key="2">
    <source>
        <dbReference type="PROSITE" id="PS50097"/>
    </source>
</evidence>
<evidence type="ECO:0000313" key="10">
    <source>
        <dbReference type="EMBL" id="CAF4041658.1"/>
    </source>
</evidence>
<dbReference type="GO" id="GO:0051260">
    <property type="term" value="P:protein homooligomerization"/>
    <property type="evidence" value="ECO:0007669"/>
    <property type="project" value="InterPro"/>
</dbReference>
<comment type="caution">
    <text evidence="9">The sequence shown here is derived from an EMBL/GenBank/DDBJ whole genome shotgun (WGS) entry which is preliminary data.</text>
</comment>